<evidence type="ECO:0000256" key="5">
    <source>
        <dbReference type="SAM" id="Phobius"/>
    </source>
</evidence>
<keyword evidence="3 5" id="KW-1133">Transmembrane helix</keyword>
<feature type="transmembrane region" description="Helical" evidence="5">
    <location>
        <begin position="225"/>
        <end position="245"/>
    </location>
</feature>
<comment type="caution">
    <text evidence="6">The sequence shown here is derived from an EMBL/GenBank/DDBJ whole genome shotgun (WGS) entry which is preliminary data.</text>
</comment>
<feature type="transmembrane region" description="Helical" evidence="5">
    <location>
        <begin position="126"/>
        <end position="149"/>
    </location>
</feature>
<evidence type="ECO:0000256" key="1">
    <source>
        <dbReference type="ARBA" id="ARBA00004141"/>
    </source>
</evidence>
<feature type="transmembrane region" description="Helical" evidence="5">
    <location>
        <begin position="34"/>
        <end position="56"/>
    </location>
</feature>
<keyword evidence="4 5" id="KW-0472">Membrane</keyword>
<feature type="transmembrane region" description="Helical" evidence="5">
    <location>
        <begin position="161"/>
        <end position="180"/>
    </location>
</feature>
<evidence type="ECO:0000313" key="6">
    <source>
        <dbReference type="EMBL" id="MCK6258742.1"/>
    </source>
</evidence>
<feature type="transmembrane region" description="Helical" evidence="5">
    <location>
        <begin position="97"/>
        <end position="119"/>
    </location>
</feature>
<comment type="subcellular location">
    <subcellularLocation>
        <location evidence="1">Membrane</location>
        <topology evidence="1">Multi-pass membrane protein</topology>
    </subcellularLocation>
</comment>
<organism evidence="6 7">
    <name type="scientific">Fictibacillus marinisediminis</name>
    <dbReference type="NCBI Taxonomy" id="2878389"/>
    <lineage>
        <taxon>Bacteria</taxon>
        <taxon>Bacillati</taxon>
        <taxon>Bacillota</taxon>
        <taxon>Bacilli</taxon>
        <taxon>Bacillales</taxon>
        <taxon>Fictibacillaceae</taxon>
        <taxon>Fictibacillus</taxon>
    </lineage>
</organism>
<accession>A0A9X1XD93</accession>
<reference evidence="6" key="1">
    <citation type="submission" date="2021-09" db="EMBL/GenBank/DDBJ databases">
        <title>Genome analysis of Fictibacillus sp. KIGAM418 isolated from marine sediment.</title>
        <authorList>
            <person name="Seo M.-J."/>
            <person name="Cho E.-S."/>
            <person name="Hwang C.Y."/>
        </authorList>
    </citation>
    <scope>NUCLEOTIDE SEQUENCE</scope>
    <source>
        <strain evidence="6">KIGAM418</strain>
    </source>
</reference>
<dbReference type="Gene3D" id="1.20.1530.20">
    <property type="match status" value="1"/>
</dbReference>
<dbReference type="AlphaFoldDB" id="A0A9X1XD93"/>
<proteinExistence type="predicted"/>
<dbReference type="InterPro" id="IPR038770">
    <property type="entry name" value="Na+/solute_symporter_sf"/>
</dbReference>
<dbReference type="PANTHER" id="PTHR10361">
    <property type="entry name" value="SODIUM-BILE ACID COTRANSPORTER"/>
    <property type="match status" value="1"/>
</dbReference>
<dbReference type="PANTHER" id="PTHR10361:SF28">
    <property type="entry name" value="P3 PROTEIN-RELATED"/>
    <property type="match status" value="1"/>
</dbReference>
<feature type="transmembrane region" description="Helical" evidence="5">
    <location>
        <begin position="257"/>
        <end position="280"/>
    </location>
</feature>
<dbReference type="RefSeq" id="WP_248253985.1">
    <property type="nucleotide sequence ID" value="NZ_JAIWJX010000002.1"/>
</dbReference>
<feature type="transmembrane region" description="Helical" evidence="5">
    <location>
        <begin position="12"/>
        <end position="28"/>
    </location>
</feature>
<evidence type="ECO:0000313" key="7">
    <source>
        <dbReference type="Proteomes" id="UP001139011"/>
    </source>
</evidence>
<keyword evidence="7" id="KW-1185">Reference proteome</keyword>
<name>A0A9X1XD93_9BACL</name>
<dbReference type="Proteomes" id="UP001139011">
    <property type="component" value="Unassembled WGS sequence"/>
</dbReference>
<protein>
    <submittedName>
        <fullName evidence="6">Bile acid:sodium symporter family protein</fullName>
    </submittedName>
</protein>
<dbReference type="GO" id="GO:0016020">
    <property type="term" value="C:membrane"/>
    <property type="evidence" value="ECO:0007669"/>
    <property type="project" value="UniProtKB-SubCell"/>
</dbReference>
<gene>
    <name evidence="6" type="ORF">LCY76_19425</name>
</gene>
<feature type="transmembrane region" description="Helical" evidence="5">
    <location>
        <begin position="286"/>
        <end position="307"/>
    </location>
</feature>
<evidence type="ECO:0000256" key="2">
    <source>
        <dbReference type="ARBA" id="ARBA00022692"/>
    </source>
</evidence>
<dbReference type="InterPro" id="IPR004710">
    <property type="entry name" value="Bilac:Na_transpt"/>
</dbReference>
<dbReference type="EMBL" id="JAIWJX010000002">
    <property type="protein sequence ID" value="MCK6258742.1"/>
    <property type="molecule type" value="Genomic_DNA"/>
</dbReference>
<keyword evidence="2 5" id="KW-0812">Transmembrane</keyword>
<dbReference type="Pfam" id="PF01758">
    <property type="entry name" value="SBF"/>
    <property type="match status" value="1"/>
</dbReference>
<sequence length="326" mass="35524">MLEKLNHQLERFMPFITPASVILGILLTSELKGLLFLVPWIFAFMTFSGSLGSNFTHLRNTLSRPVPILTALIILHIIMPIWAWGVGHIAFSSDSPTITGLVLAMVIPCGVTSSIWVSIYRGNSTLALSIILIDTLLSPIVVPYSLSLFVGETVSINEWSMVKDLLIMIVIPSVIGMLLNHWTKGEIKNTLGKRISPVSKICMSAVVAINASVATPYLVHVNGKLLLIGLFVLLIAASGYLICWLTGMLFGWERETVVALVFSGGMRNISAGSVLALTYFSPATAVPVVVGMLFQQVLASIYGHLIAKHYGRHEQLTSENNEKIPV</sequence>
<feature type="transmembrane region" description="Helical" evidence="5">
    <location>
        <begin position="68"/>
        <end position="91"/>
    </location>
</feature>
<dbReference type="InterPro" id="IPR002657">
    <property type="entry name" value="BilAc:Na_symport/Acr3"/>
</dbReference>
<evidence type="ECO:0000256" key="3">
    <source>
        <dbReference type="ARBA" id="ARBA00022989"/>
    </source>
</evidence>
<feature type="transmembrane region" description="Helical" evidence="5">
    <location>
        <begin position="201"/>
        <end position="219"/>
    </location>
</feature>
<evidence type="ECO:0000256" key="4">
    <source>
        <dbReference type="ARBA" id="ARBA00023136"/>
    </source>
</evidence>